<proteinExistence type="predicted"/>
<dbReference type="InterPro" id="IPR051395">
    <property type="entry name" value="Cytochrome_c_Peroxidase/MauG"/>
</dbReference>
<protein>
    <submittedName>
        <fullName evidence="10">Cytochrome-c peroxidase</fullName>
    </submittedName>
</protein>
<reference evidence="10 11" key="1">
    <citation type="submission" date="2019-08" db="EMBL/GenBank/DDBJ databases">
        <title>Flavobacterium alkalisoli sp. nov., isolated from rhizosphere soil of Suaeda salsa.</title>
        <authorList>
            <person name="Sun J.-Q."/>
            <person name="Xu L."/>
        </authorList>
    </citation>
    <scope>NUCLEOTIDE SEQUENCE [LARGE SCALE GENOMIC DNA]</scope>
    <source>
        <strain evidence="10 11">XS-5</strain>
    </source>
</reference>
<dbReference type="Pfam" id="PF03150">
    <property type="entry name" value="CCP_MauG"/>
    <property type="match status" value="1"/>
</dbReference>
<evidence type="ECO:0000259" key="9">
    <source>
        <dbReference type="PROSITE" id="PS51007"/>
    </source>
</evidence>
<dbReference type="GO" id="GO:0004130">
    <property type="term" value="F:cytochrome-c peroxidase activity"/>
    <property type="evidence" value="ECO:0007669"/>
    <property type="project" value="TreeGrafter"/>
</dbReference>
<sequence length="656" mass="74883">MYKGYNRFLPLFFLIVFILPFNLQYTSVSDYYNDDFRTVIITGVDDLNSQLNKLEQNALNYKKGNLTLKELKEQLTETRNSFKRSEYILEYYYPEHIKAYINGAPLDHPDPLPIDKNASGDYYNLNPEQYRNSMPIDNLEAGHYKGEVKIVAPVGLQVLDETLYTDDNPHREEVYKLAKEVRDSYQVLVTAFKSRAFFYDFEVMEACRLELVRITARGITGFDTPGSLNAMEEAASSLTGIEKALEPLLAKADANLNKSIKGLFKKSVSVLNKSRNFDAFDRLNFITEYINPLYKQLLDLQLSLHIKSSAEVHAATPSWNAYSTNMFSEDFLNPYYYSLLKEENDSDALRDLGRKLFYDTGLSKNGIMSCASCHKPELAFSDGYKKSFASIEGKSVLRNSPSLINSVYADRYFYDMRAYDLEEQAEHVVENHMEFNTSFEVLVQKLNSDKVYREQFNAVFKTNTLVTRYQFSSALSSYVLSLRSFSSPFDLYMQGKSKELPKDIKAGFNLFMGKAGCATCHYMPTFSGLVPPLYDENESEVLGVLKHPDTLMVDIDYGRIANGVIDEKHEIYRNSFKTVTVRNVKLTGPYFHNGAYETLEQVIDFYNEGGAAGKGLDYELPNQTLPPDKLGLSKKEIKELIAFLESLTDNPSSFKK</sequence>
<dbReference type="PANTHER" id="PTHR30600">
    <property type="entry name" value="CYTOCHROME C PEROXIDASE-RELATED"/>
    <property type="match status" value="1"/>
</dbReference>
<dbReference type="SUPFAM" id="SSF46626">
    <property type="entry name" value="Cytochrome c"/>
    <property type="match status" value="2"/>
</dbReference>
<keyword evidence="5" id="KW-0560">Oxidoreductase</keyword>
<dbReference type="Proteomes" id="UP000321222">
    <property type="component" value="Chromosome"/>
</dbReference>
<keyword evidence="11" id="KW-1185">Reference proteome</keyword>
<keyword evidence="8" id="KW-0175">Coiled coil</keyword>
<evidence type="ECO:0000313" key="10">
    <source>
        <dbReference type="EMBL" id="QEE49770.1"/>
    </source>
</evidence>
<evidence type="ECO:0000256" key="4">
    <source>
        <dbReference type="ARBA" id="ARBA00022729"/>
    </source>
</evidence>
<dbReference type="GO" id="GO:0046872">
    <property type="term" value="F:metal ion binding"/>
    <property type="evidence" value="ECO:0007669"/>
    <property type="project" value="UniProtKB-KW"/>
</dbReference>
<dbReference type="PANTHER" id="PTHR30600:SF10">
    <property type="entry name" value="BLL6722 PROTEIN"/>
    <property type="match status" value="1"/>
</dbReference>
<evidence type="ECO:0000256" key="7">
    <source>
        <dbReference type="PROSITE-ProRule" id="PRU00433"/>
    </source>
</evidence>
<dbReference type="InterPro" id="IPR036909">
    <property type="entry name" value="Cyt_c-like_dom_sf"/>
</dbReference>
<comment type="subcellular location">
    <subcellularLocation>
        <location evidence="1">Cell envelope</location>
    </subcellularLocation>
</comment>
<keyword evidence="2 7" id="KW-0349">Heme</keyword>
<keyword evidence="3 7" id="KW-0479">Metal-binding</keyword>
<accession>A0A5B9FRZ1</accession>
<dbReference type="EMBL" id="CP042831">
    <property type="protein sequence ID" value="QEE49770.1"/>
    <property type="molecule type" value="Genomic_DNA"/>
</dbReference>
<evidence type="ECO:0000256" key="5">
    <source>
        <dbReference type="ARBA" id="ARBA00023002"/>
    </source>
</evidence>
<dbReference type="GO" id="GO:0030313">
    <property type="term" value="C:cell envelope"/>
    <property type="evidence" value="ECO:0007669"/>
    <property type="project" value="UniProtKB-SubCell"/>
</dbReference>
<evidence type="ECO:0000256" key="3">
    <source>
        <dbReference type="ARBA" id="ARBA00022723"/>
    </source>
</evidence>
<keyword evidence="10" id="KW-0575">Peroxidase</keyword>
<keyword evidence="4" id="KW-0732">Signal</keyword>
<dbReference type="AlphaFoldDB" id="A0A5B9FRZ1"/>
<keyword evidence="6 7" id="KW-0408">Iron</keyword>
<dbReference type="KEGG" id="fak:FUA48_09275"/>
<evidence type="ECO:0000256" key="6">
    <source>
        <dbReference type="ARBA" id="ARBA00023004"/>
    </source>
</evidence>
<name>A0A5B9FRZ1_9FLAO</name>
<evidence type="ECO:0000256" key="8">
    <source>
        <dbReference type="SAM" id="Coils"/>
    </source>
</evidence>
<organism evidence="10 11">
    <name type="scientific">Flavobacterium alkalisoli</name>
    <dbReference type="NCBI Taxonomy" id="2602769"/>
    <lineage>
        <taxon>Bacteria</taxon>
        <taxon>Pseudomonadati</taxon>
        <taxon>Bacteroidota</taxon>
        <taxon>Flavobacteriia</taxon>
        <taxon>Flavobacteriales</taxon>
        <taxon>Flavobacteriaceae</taxon>
        <taxon>Flavobacterium</taxon>
    </lineage>
</organism>
<dbReference type="InterPro" id="IPR009056">
    <property type="entry name" value="Cyt_c-like_dom"/>
</dbReference>
<evidence type="ECO:0000313" key="11">
    <source>
        <dbReference type="Proteomes" id="UP000321222"/>
    </source>
</evidence>
<evidence type="ECO:0000256" key="1">
    <source>
        <dbReference type="ARBA" id="ARBA00004196"/>
    </source>
</evidence>
<dbReference type="InterPro" id="IPR038352">
    <property type="entry name" value="Imelysin_sf"/>
</dbReference>
<dbReference type="Gene3D" id="1.10.760.10">
    <property type="entry name" value="Cytochrome c-like domain"/>
    <property type="match status" value="2"/>
</dbReference>
<dbReference type="GO" id="GO:0009055">
    <property type="term" value="F:electron transfer activity"/>
    <property type="evidence" value="ECO:0007669"/>
    <property type="project" value="InterPro"/>
</dbReference>
<dbReference type="InterPro" id="IPR004852">
    <property type="entry name" value="Di-haem_cyt_c_peroxidsae"/>
</dbReference>
<feature type="domain" description="Cytochrome c" evidence="9">
    <location>
        <begin position="502"/>
        <end position="648"/>
    </location>
</feature>
<feature type="coiled-coil region" evidence="8">
    <location>
        <begin position="44"/>
        <end position="81"/>
    </location>
</feature>
<evidence type="ECO:0000256" key="2">
    <source>
        <dbReference type="ARBA" id="ARBA00022617"/>
    </source>
</evidence>
<dbReference type="Gene3D" id="1.20.1420.20">
    <property type="entry name" value="M75 peptidase, HXXE motif"/>
    <property type="match status" value="1"/>
</dbReference>
<dbReference type="GO" id="GO:0020037">
    <property type="term" value="F:heme binding"/>
    <property type="evidence" value="ECO:0007669"/>
    <property type="project" value="InterPro"/>
</dbReference>
<dbReference type="OrthoDB" id="9805202at2"/>
<dbReference type="PROSITE" id="PS51007">
    <property type="entry name" value="CYTC"/>
    <property type="match status" value="1"/>
</dbReference>
<gene>
    <name evidence="10" type="ORF">FUA48_09275</name>
</gene>